<accession>G8LN19</accession>
<name>G8LN19_9ENTR</name>
<evidence type="ECO:0000313" key="1">
    <source>
        <dbReference type="EMBL" id="AEW73437.1"/>
    </source>
</evidence>
<gene>
    <name evidence="1" type="ORF">EcWSU1_02000</name>
</gene>
<evidence type="ECO:0000313" key="2">
    <source>
        <dbReference type="Proteomes" id="UP000007838"/>
    </source>
</evidence>
<reference evidence="1 2" key="1">
    <citation type="journal article" date="2011" name="Stand. Genomic Sci.">
        <title>Complete genome of the onion pathogen Enterobacter cloacae EcWSU1.</title>
        <authorList>
            <person name="Humann J.L."/>
            <person name="Wildung M."/>
            <person name="Cheng C.H."/>
            <person name="Lee T."/>
            <person name="Stewart J.E."/>
            <person name="Drew J.C."/>
            <person name="Triplett E.W."/>
            <person name="Main D."/>
            <person name="Schroeder B.K."/>
        </authorList>
    </citation>
    <scope>NUCLEOTIDE SEQUENCE [LARGE SCALE GENOMIC DNA]</scope>
    <source>
        <strain evidence="1 2">EcWSU1</strain>
    </source>
</reference>
<protein>
    <submittedName>
        <fullName evidence="1">Uncharacterized protein</fullName>
    </submittedName>
</protein>
<dbReference type="HOGENOM" id="CLU_926653_0_0_6"/>
<sequence length="300" mass="32875">MCAVHRNVHAGYRHCRTACRPPGYLPGRAGATSALVSPRTGTVHLPGSRGEIPRLAHAFQRSWSFYCSLQGEKPGIGHGAFVFRARQKRVNGPLFILSLSPAQRDRSWGIFPGRIHRMLQRGHHHKRVHGRVQLHVTARLRIAAVEGELTAVIDGDFAEEVDHHQQIFEIEIPLTHLHQQVVRSVSVKPVTQFLIASLAILFSHLGGVQYAAKRVMPAAGICGDACQHASHVGVKAVSGGQSRGVLAFQGVGQVQTFTFLVRIQHQQADVCSTFNVGHTQDLPALKHKREVTAAGQDLFT</sequence>
<dbReference type="KEGG" id="eec:EcWSU1_02000"/>
<proteinExistence type="predicted"/>
<dbReference type="EMBL" id="CP002886">
    <property type="protein sequence ID" value="AEW73437.1"/>
    <property type="molecule type" value="Genomic_DNA"/>
</dbReference>
<organism evidence="1 2">
    <name type="scientific">Enterobacter ludwigii</name>
    <dbReference type="NCBI Taxonomy" id="299767"/>
    <lineage>
        <taxon>Bacteria</taxon>
        <taxon>Pseudomonadati</taxon>
        <taxon>Pseudomonadota</taxon>
        <taxon>Gammaproteobacteria</taxon>
        <taxon>Enterobacterales</taxon>
        <taxon>Enterobacteriaceae</taxon>
        <taxon>Enterobacter</taxon>
        <taxon>Enterobacter cloacae complex</taxon>
    </lineage>
</organism>
<dbReference type="AlphaFoldDB" id="G8LN19"/>
<dbReference type="Proteomes" id="UP000007838">
    <property type="component" value="Chromosome"/>
</dbReference>